<accession>A0A533HZU2</accession>
<feature type="signal peptide" evidence="1">
    <location>
        <begin position="1"/>
        <end position="27"/>
    </location>
</feature>
<reference evidence="2 3" key="1">
    <citation type="journal article" date="2017" name="Nat. Commun.">
        <title>In situ click chemistry generation of cyclooxygenase-2 inhibitors.</title>
        <authorList>
            <person name="Bhardwaj A."/>
            <person name="Kaur J."/>
            <person name="Wuest M."/>
            <person name="Wuest F."/>
        </authorList>
    </citation>
    <scope>NUCLEOTIDE SEQUENCE [LARGE SCALE GENOMIC DNA]</scope>
    <source>
        <strain evidence="2">S2_012_000_R3_94</strain>
    </source>
</reference>
<dbReference type="EMBL" id="VAFL01000024">
    <property type="protein sequence ID" value="TKW64293.1"/>
    <property type="molecule type" value="Genomic_DNA"/>
</dbReference>
<dbReference type="AlphaFoldDB" id="A0A533HZU2"/>
<proteinExistence type="predicted"/>
<name>A0A533HZU2_PARDE</name>
<organism evidence="2 3">
    <name type="scientific">Paracoccus denitrificans</name>
    <dbReference type="NCBI Taxonomy" id="266"/>
    <lineage>
        <taxon>Bacteria</taxon>
        <taxon>Pseudomonadati</taxon>
        <taxon>Pseudomonadota</taxon>
        <taxon>Alphaproteobacteria</taxon>
        <taxon>Rhodobacterales</taxon>
        <taxon>Paracoccaceae</taxon>
        <taxon>Paracoccus</taxon>
    </lineage>
</organism>
<dbReference type="Proteomes" id="UP000315344">
    <property type="component" value="Unassembled WGS sequence"/>
</dbReference>
<sequence length="565" mass="61068">MVCNSPNSRRGAALSLGLLALPGLASADQLQPFTNEIRMIVPDWEAEEWDDGEIKLHPDMYTWQSDIHLTLRAAEPLAGRSAMDIARLHFDGFELDDDTLEPTVVSMDGADTSTAGMITTSYNWVYGFDQNFSMFGTVQLADDMVIPFHANCVVEDEDYDEERCLTGIFTILQALRGVGDIQLAMPEPPAPISVPFWASKYDASGATILSNGNFTGTVTARVIVTAPMDIPARQLSAEIEAFSDNMIDDIDDQADKHPGTRQWVGSQADPWFRRDFPEAFSGPSTIMTGSQKTVDGKTVLIGVRCPNPGWQGSCARAVSMSRQQIASGQAEARRGGIVSQSWGGFPDGGLTNSGVDSVYMVGEGSSATGMYTMVFEAYLLLKDGRICTCFDRALGQIVPAESQIETPESWGHWVNQNGNINIVWFDGEMETLDMQAVTKMAGGDAETRIQGNFTHISAGGNPLSGTSHVSRYFFTFQSDGTFSSNQSSAFSVSAGGIPGGDTVAAGGSSGSGPQGRYEIDGFNMKLTYPDGRIQWMGFAQAADEVANPAKSQLMLDGIWFYNDDQ</sequence>
<keyword evidence="1" id="KW-0732">Signal</keyword>
<protein>
    <submittedName>
        <fullName evidence="2">Uncharacterized protein</fullName>
    </submittedName>
</protein>
<comment type="caution">
    <text evidence="2">The sequence shown here is derived from an EMBL/GenBank/DDBJ whole genome shotgun (WGS) entry which is preliminary data.</text>
</comment>
<gene>
    <name evidence="2" type="ORF">DI616_18540</name>
</gene>
<evidence type="ECO:0000256" key="1">
    <source>
        <dbReference type="SAM" id="SignalP"/>
    </source>
</evidence>
<evidence type="ECO:0000313" key="2">
    <source>
        <dbReference type="EMBL" id="TKW64293.1"/>
    </source>
</evidence>
<evidence type="ECO:0000313" key="3">
    <source>
        <dbReference type="Proteomes" id="UP000315344"/>
    </source>
</evidence>
<feature type="chain" id="PRO_5021795577" evidence="1">
    <location>
        <begin position="28"/>
        <end position="565"/>
    </location>
</feature>